<dbReference type="GO" id="GO:0006508">
    <property type="term" value="P:proteolysis"/>
    <property type="evidence" value="ECO:0007669"/>
    <property type="project" value="UniProtKB-KW"/>
</dbReference>
<dbReference type="EMBL" id="BNBO01000010">
    <property type="protein sequence ID" value="GHH68430.1"/>
    <property type="molecule type" value="Genomic_DNA"/>
</dbReference>
<comment type="subcellular location">
    <subcellularLocation>
        <location evidence="2">Cytoplasm</location>
    </subcellularLocation>
</comment>
<dbReference type="InterPro" id="IPR005944">
    <property type="entry name" value="Pro_iminopeptidase"/>
</dbReference>
<dbReference type="EC" id="3.4.11.5" evidence="4"/>
<dbReference type="GO" id="GO:0004177">
    <property type="term" value="F:aminopeptidase activity"/>
    <property type="evidence" value="ECO:0007669"/>
    <property type="project" value="UniProtKB-KW"/>
</dbReference>
<dbReference type="PANTHER" id="PTHR43722:SF1">
    <property type="entry name" value="PROLINE IMINOPEPTIDASE"/>
    <property type="match status" value="1"/>
</dbReference>
<dbReference type="GeneID" id="95352985"/>
<protein>
    <recommendedName>
        <fullName evidence="4">prolyl aminopeptidase</fullName>
        <ecNumber evidence="4">3.4.11.5</ecNumber>
    </recommendedName>
    <alternativeName>
        <fullName evidence="9">Prolyl aminopeptidase</fullName>
    </alternativeName>
</protein>
<dbReference type="SUPFAM" id="SSF53474">
    <property type="entry name" value="alpha/beta-Hydrolases"/>
    <property type="match status" value="1"/>
</dbReference>
<feature type="domain" description="AB hydrolase-1" evidence="10">
    <location>
        <begin position="68"/>
        <end position="337"/>
    </location>
</feature>
<dbReference type="Pfam" id="PF00561">
    <property type="entry name" value="Abhydrolase_1"/>
    <property type="match status" value="1"/>
</dbReference>
<comment type="caution">
    <text evidence="11">The sequence shown here is derived from an EMBL/GenBank/DDBJ whole genome shotgun (WGS) entry which is preliminary data.</text>
</comment>
<dbReference type="PANTHER" id="PTHR43722">
    <property type="entry name" value="PROLINE IMINOPEPTIDASE"/>
    <property type="match status" value="1"/>
</dbReference>
<organism evidence="11 12">
    <name type="scientific">Kitasatospora indigofera</name>
    <dbReference type="NCBI Taxonomy" id="67307"/>
    <lineage>
        <taxon>Bacteria</taxon>
        <taxon>Bacillati</taxon>
        <taxon>Actinomycetota</taxon>
        <taxon>Actinomycetes</taxon>
        <taxon>Kitasatosporales</taxon>
        <taxon>Streptomycetaceae</taxon>
        <taxon>Kitasatospora</taxon>
    </lineage>
</organism>
<comment type="similarity">
    <text evidence="3">Belongs to the peptidase S33 family.</text>
</comment>
<reference evidence="11" key="1">
    <citation type="journal article" date="2014" name="Int. J. Syst. Evol. Microbiol.">
        <title>Complete genome sequence of Corynebacterium casei LMG S-19264T (=DSM 44701T), isolated from a smear-ripened cheese.</title>
        <authorList>
            <consortium name="US DOE Joint Genome Institute (JGI-PGF)"/>
            <person name="Walter F."/>
            <person name="Albersmeier A."/>
            <person name="Kalinowski J."/>
            <person name="Ruckert C."/>
        </authorList>
    </citation>
    <scope>NUCLEOTIDE SEQUENCE</scope>
    <source>
        <strain evidence="11">JCM 4646</strain>
    </source>
</reference>
<evidence type="ECO:0000256" key="5">
    <source>
        <dbReference type="ARBA" id="ARBA00022438"/>
    </source>
</evidence>
<proteinExistence type="inferred from homology"/>
<dbReference type="Proteomes" id="UP000617734">
    <property type="component" value="Unassembled WGS sequence"/>
</dbReference>
<dbReference type="GO" id="GO:0005737">
    <property type="term" value="C:cytoplasm"/>
    <property type="evidence" value="ECO:0007669"/>
    <property type="project" value="UniProtKB-SubCell"/>
</dbReference>
<evidence type="ECO:0000313" key="11">
    <source>
        <dbReference type="EMBL" id="GHH68430.1"/>
    </source>
</evidence>
<evidence type="ECO:0000256" key="1">
    <source>
        <dbReference type="ARBA" id="ARBA00001585"/>
    </source>
</evidence>
<dbReference type="InterPro" id="IPR000073">
    <property type="entry name" value="AB_hydrolase_1"/>
</dbReference>
<keyword evidence="8" id="KW-0378">Hydrolase</keyword>
<keyword evidence="5" id="KW-0031">Aminopeptidase</keyword>
<gene>
    <name evidence="11" type="ORF">GCM10018781_25340</name>
</gene>
<sequence>MLGTVLAASTAVLAAPVTGLLGHRALRRSRNARLMRIGTPDGIDEQGYVRIGGIEQWISVRGEDRHNPVLLELHGGPGAPTSVFGPRTRAWERHFTIVRWDMRGADRTLARSGADGQGGPTFDQVLADAVEVTRHLRVRLGVDRVLLVGSSYGSVLGLRLARSHPELYSAYVGTDQNIHDAGRDTSTHRALLERLRAAGKRRDLAAVEAMGPDRHRWTARQRAAYAKLSATSDPMTLHTMRTVVIGSLWLSPLHSLRGIGSYFKGMSHSETITDGTGHFDDWADGTDFDVPFFVFQGAQDVLTPPERARRFFDDVRAPVKGFALIEDAGHFAAFRHPDRFLELLLTMVRPAIGGPTARPQAG</sequence>
<dbReference type="AlphaFoldDB" id="A0A919FMY2"/>
<keyword evidence="6" id="KW-0963">Cytoplasm</keyword>
<evidence type="ECO:0000256" key="9">
    <source>
        <dbReference type="ARBA" id="ARBA00029605"/>
    </source>
</evidence>
<dbReference type="PRINTS" id="PR00793">
    <property type="entry name" value="PROAMNOPTASE"/>
</dbReference>
<comment type="catalytic activity">
    <reaction evidence="1">
        <text>Release of N-terminal proline from a peptide.</text>
        <dbReference type="EC" id="3.4.11.5"/>
    </reaction>
</comment>
<evidence type="ECO:0000256" key="3">
    <source>
        <dbReference type="ARBA" id="ARBA00010088"/>
    </source>
</evidence>
<dbReference type="RefSeq" id="WP_190210896.1">
    <property type="nucleotide sequence ID" value="NZ_BNBO01000010.1"/>
</dbReference>
<keyword evidence="12" id="KW-1185">Reference proteome</keyword>
<evidence type="ECO:0000259" key="10">
    <source>
        <dbReference type="Pfam" id="PF00561"/>
    </source>
</evidence>
<dbReference type="InterPro" id="IPR029058">
    <property type="entry name" value="AB_hydrolase_fold"/>
</dbReference>
<evidence type="ECO:0000256" key="4">
    <source>
        <dbReference type="ARBA" id="ARBA00012568"/>
    </source>
</evidence>
<evidence type="ECO:0000313" key="12">
    <source>
        <dbReference type="Proteomes" id="UP000617734"/>
    </source>
</evidence>
<dbReference type="Gene3D" id="3.40.50.1820">
    <property type="entry name" value="alpha/beta hydrolase"/>
    <property type="match status" value="1"/>
</dbReference>
<evidence type="ECO:0000256" key="2">
    <source>
        <dbReference type="ARBA" id="ARBA00004496"/>
    </source>
</evidence>
<accession>A0A919FMY2</accession>
<evidence type="ECO:0000256" key="8">
    <source>
        <dbReference type="ARBA" id="ARBA00022801"/>
    </source>
</evidence>
<reference evidence="11" key="2">
    <citation type="submission" date="2020-09" db="EMBL/GenBank/DDBJ databases">
        <authorList>
            <person name="Sun Q."/>
            <person name="Ohkuma M."/>
        </authorList>
    </citation>
    <scope>NUCLEOTIDE SEQUENCE</scope>
    <source>
        <strain evidence="11">JCM 4646</strain>
    </source>
</reference>
<evidence type="ECO:0000256" key="7">
    <source>
        <dbReference type="ARBA" id="ARBA00022670"/>
    </source>
</evidence>
<name>A0A919FMY2_9ACTN</name>
<dbReference type="InterPro" id="IPR002410">
    <property type="entry name" value="Peptidase_S33"/>
</dbReference>
<keyword evidence="7" id="KW-0645">Protease</keyword>
<evidence type="ECO:0000256" key="6">
    <source>
        <dbReference type="ARBA" id="ARBA00022490"/>
    </source>
</evidence>